<evidence type="ECO:0000256" key="4">
    <source>
        <dbReference type="ARBA" id="ARBA00022490"/>
    </source>
</evidence>
<sequence>MSEKKKQNQKSPENEAEQTEEVTTPETPETEAPGAEDETQALQAQIDDLNDKLLRTMAEFDNFRKRSQREKDQIYTDAKADTASQFLGVLDNFERALATECADETFHKGVQMIYDGLCETIKKLGIEEIDPKDQEFDPALHHAVMHVDDEAVGASVVVEVFQKGYRMGDKVLRYAMVKVAN</sequence>
<dbReference type="Pfam" id="PF01025">
    <property type="entry name" value="GrpE"/>
    <property type="match status" value="1"/>
</dbReference>
<dbReference type="Gene3D" id="2.30.22.10">
    <property type="entry name" value="Head domain of nucleotide exchange factor GrpE"/>
    <property type="match status" value="1"/>
</dbReference>
<comment type="subunit">
    <text evidence="3 10">Homodimer.</text>
</comment>
<evidence type="ECO:0000256" key="7">
    <source>
        <dbReference type="ARBA" id="ARBA00053401"/>
    </source>
</evidence>
<dbReference type="SUPFAM" id="SSF58014">
    <property type="entry name" value="Coiled-coil domain of nucleotide exchange factor GrpE"/>
    <property type="match status" value="1"/>
</dbReference>
<dbReference type="InterPro" id="IPR009012">
    <property type="entry name" value="GrpE_head"/>
</dbReference>
<dbReference type="NCBIfam" id="NF010757">
    <property type="entry name" value="PRK14160.1"/>
    <property type="match status" value="1"/>
</dbReference>
<comment type="similarity">
    <text evidence="2 10 12">Belongs to the GrpE family.</text>
</comment>
<dbReference type="CDD" id="cd00446">
    <property type="entry name" value="GrpE"/>
    <property type="match status" value="1"/>
</dbReference>
<dbReference type="PROSITE" id="PS01071">
    <property type="entry name" value="GRPE"/>
    <property type="match status" value="1"/>
</dbReference>
<keyword evidence="5 10" id="KW-0346">Stress response</keyword>
<name>A0A926IAM7_9FIRM</name>
<dbReference type="FunFam" id="2.30.22.10:FF:000001">
    <property type="entry name" value="Protein GrpE"/>
    <property type="match status" value="1"/>
</dbReference>
<evidence type="ECO:0000256" key="3">
    <source>
        <dbReference type="ARBA" id="ARBA00011738"/>
    </source>
</evidence>
<keyword evidence="4 10" id="KW-0963">Cytoplasm</keyword>
<dbReference type="Gene3D" id="3.90.20.20">
    <property type="match status" value="1"/>
</dbReference>
<dbReference type="GO" id="GO:0000774">
    <property type="term" value="F:adenyl-nucleotide exchange factor activity"/>
    <property type="evidence" value="ECO:0007669"/>
    <property type="project" value="InterPro"/>
</dbReference>
<evidence type="ECO:0000256" key="5">
    <source>
        <dbReference type="ARBA" id="ARBA00023016"/>
    </source>
</evidence>
<dbReference type="EMBL" id="JACRTC010000003">
    <property type="protein sequence ID" value="MBC8570376.1"/>
    <property type="molecule type" value="Genomic_DNA"/>
</dbReference>
<evidence type="ECO:0000256" key="8">
    <source>
        <dbReference type="ARBA" id="ARBA00072274"/>
    </source>
</evidence>
<reference evidence="14" key="1">
    <citation type="submission" date="2020-08" db="EMBL/GenBank/DDBJ databases">
        <title>Genome public.</title>
        <authorList>
            <person name="Liu C."/>
            <person name="Sun Q."/>
        </authorList>
    </citation>
    <scope>NUCLEOTIDE SEQUENCE</scope>
    <source>
        <strain evidence="14">NSJ-54</strain>
    </source>
</reference>
<evidence type="ECO:0000256" key="2">
    <source>
        <dbReference type="ARBA" id="ARBA00009054"/>
    </source>
</evidence>
<evidence type="ECO:0000256" key="10">
    <source>
        <dbReference type="HAMAP-Rule" id="MF_01151"/>
    </source>
</evidence>
<dbReference type="SUPFAM" id="SSF51064">
    <property type="entry name" value="Head domain of nucleotide exchange factor GrpE"/>
    <property type="match status" value="1"/>
</dbReference>
<comment type="caution">
    <text evidence="14">The sequence shown here is derived from an EMBL/GenBank/DDBJ whole genome shotgun (WGS) entry which is preliminary data.</text>
</comment>
<evidence type="ECO:0000256" key="6">
    <source>
        <dbReference type="ARBA" id="ARBA00023186"/>
    </source>
</evidence>
<dbReference type="PRINTS" id="PR00773">
    <property type="entry name" value="GRPEPROTEIN"/>
</dbReference>
<dbReference type="Proteomes" id="UP000660861">
    <property type="component" value="Unassembled WGS sequence"/>
</dbReference>
<dbReference type="PANTHER" id="PTHR21237:SF23">
    <property type="entry name" value="GRPE PROTEIN HOMOLOG, MITOCHONDRIAL"/>
    <property type="match status" value="1"/>
</dbReference>
<evidence type="ECO:0000256" key="12">
    <source>
        <dbReference type="RuleBase" id="RU004478"/>
    </source>
</evidence>
<dbReference type="GO" id="GO:0042803">
    <property type="term" value="F:protein homodimerization activity"/>
    <property type="evidence" value="ECO:0007669"/>
    <property type="project" value="InterPro"/>
</dbReference>
<proteinExistence type="inferred from homology"/>
<dbReference type="NCBIfam" id="NF010738">
    <property type="entry name" value="PRK14140.1"/>
    <property type="match status" value="1"/>
</dbReference>
<feature type="compositionally biased region" description="Low complexity" evidence="13">
    <location>
        <begin position="21"/>
        <end position="33"/>
    </location>
</feature>
<comment type="function">
    <text evidence="7 10 11">Participates actively in the response to hyperosmotic and heat shock by preventing the aggregation of stress-denatured proteins, in association with DnaK and GrpE. It is the nucleotide exchange factor for DnaK and may function as a thermosensor. Unfolded proteins bind initially to DnaJ; upon interaction with the DnaJ-bound protein, DnaK hydrolyzes its bound ATP, resulting in the formation of a stable complex. GrpE releases ADP from DnaK; ATP binding to DnaK triggers the release of the substrate protein, thus completing the reaction cycle. Several rounds of ATP-dependent interactions between DnaJ, DnaK and GrpE are required for fully efficient folding.</text>
</comment>
<dbReference type="PANTHER" id="PTHR21237">
    <property type="entry name" value="GRPE PROTEIN"/>
    <property type="match status" value="1"/>
</dbReference>
<feature type="region of interest" description="Disordered" evidence="13">
    <location>
        <begin position="1"/>
        <end position="40"/>
    </location>
</feature>
<organism evidence="14 15">
    <name type="scientific">Zongyangia hominis</name>
    <dbReference type="NCBI Taxonomy" id="2763677"/>
    <lineage>
        <taxon>Bacteria</taxon>
        <taxon>Bacillati</taxon>
        <taxon>Bacillota</taxon>
        <taxon>Clostridia</taxon>
        <taxon>Eubacteriales</taxon>
        <taxon>Oscillospiraceae</taxon>
        <taxon>Zongyangia</taxon>
    </lineage>
</organism>
<evidence type="ECO:0000256" key="13">
    <source>
        <dbReference type="SAM" id="MobiDB-lite"/>
    </source>
</evidence>
<dbReference type="HAMAP" id="MF_01151">
    <property type="entry name" value="GrpE"/>
    <property type="match status" value="1"/>
</dbReference>
<evidence type="ECO:0000256" key="11">
    <source>
        <dbReference type="RuleBase" id="RU000639"/>
    </source>
</evidence>
<dbReference type="InterPro" id="IPR000740">
    <property type="entry name" value="GrpE"/>
</dbReference>
<dbReference type="GO" id="GO:0051087">
    <property type="term" value="F:protein-folding chaperone binding"/>
    <property type="evidence" value="ECO:0007669"/>
    <property type="project" value="InterPro"/>
</dbReference>
<accession>A0A926IAM7</accession>
<keyword evidence="15" id="KW-1185">Reference proteome</keyword>
<evidence type="ECO:0000313" key="15">
    <source>
        <dbReference type="Proteomes" id="UP000660861"/>
    </source>
</evidence>
<dbReference type="AlphaFoldDB" id="A0A926IAM7"/>
<dbReference type="GO" id="GO:0006457">
    <property type="term" value="P:protein folding"/>
    <property type="evidence" value="ECO:0007669"/>
    <property type="project" value="InterPro"/>
</dbReference>
<dbReference type="GO" id="GO:0005737">
    <property type="term" value="C:cytoplasm"/>
    <property type="evidence" value="ECO:0007669"/>
    <property type="project" value="UniProtKB-SubCell"/>
</dbReference>
<evidence type="ECO:0000313" key="14">
    <source>
        <dbReference type="EMBL" id="MBC8570376.1"/>
    </source>
</evidence>
<dbReference type="RefSeq" id="WP_262397472.1">
    <property type="nucleotide sequence ID" value="NZ_JACRTC010000003.1"/>
</dbReference>
<protein>
    <recommendedName>
        <fullName evidence="8 10">Protein GrpE</fullName>
    </recommendedName>
    <alternativeName>
        <fullName evidence="9 10">HSP-70 cofactor</fullName>
    </alternativeName>
</protein>
<comment type="subcellular location">
    <subcellularLocation>
        <location evidence="1 10">Cytoplasm</location>
    </subcellularLocation>
</comment>
<dbReference type="GO" id="GO:0051082">
    <property type="term" value="F:unfolded protein binding"/>
    <property type="evidence" value="ECO:0007669"/>
    <property type="project" value="TreeGrafter"/>
</dbReference>
<evidence type="ECO:0000256" key="9">
    <source>
        <dbReference type="ARBA" id="ARBA00076414"/>
    </source>
</evidence>
<keyword evidence="6 10" id="KW-0143">Chaperone</keyword>
<gene>
    <name evidence="10 14" type="primary">grpE</name>
    <name evidence="14" type="ORF">H8709_05980</name>
</gene>
<dbReference type="InterPro" id="IPR013805">
    <property type="entry name" value="GrpE_CC"/>
</dbReference>
<evidence type="ECO:0000256" key="1">
    <source>
        <dbReference type="ARBA" id="ARBA00004496"/>
    </source>
</evidence>